<dbReference type="FunFam" id="1.20.930.10:FF:000001">
    <property type="entry name" value="IWS1, SUPT6H interacting protein"/>
    <property type="match status" value="1"/>
</dbReference>
<comment type="similarity">
    <text evidence="8">Belongs to the IWS1 family.</text>
</comment>
<name>A0A2A2JEY9_9BILA</name>
<dbReference type="AlphaFoldDB" id="A0A2A2JEY9"/>
<evidence type="ECO:0000256" key="4">
    <source>
        <dbReference type="ARBA" id="ARBA00023015"/>
    </source>
</evidence>
<accession>A0A2A2JEY9</accession>
<dbReference type="Pfam" id="PF08711">
    <property type="entry name" value="Med26"/>
    <property type="match status" value="1"/>
</dbReference>
<evidence type="ECO:0000256" key="2">
    <source>
        <dbReference type="ARBA" id="ARBA00022664"/>
    </source>
</evidence>
<comment type="subcellular location">
    <subcellularLocation>
        <location evidence="9">Nucleus</location>
    </subcellularLocation>
</comment>
<feature type="region of interest" description="Disordered" evidence="10">
    <location>
        <begin position="426"/>
        <end position="478"/>
    </location>
</feature>
<keyword evidence="1" id="KW-0813">Transport</keyword>
<organism evidence="12 13">
    <name type="scientific">Diploscapter pachys</name>
    <dbReference type="NCBI Taxonomy" id="2018661"/>
    <lineage>
        <taxon>Eukaryota</taxon>
        <taxon>Metazoa</taxon>
        <taxon>Ecdysozoa</taxon>
        <taxon>Nematoda</taxon>
        <taxon>Chromadorea</taxon>
        <taxon>Rhabditida</taxon>
        <taxon>Rhabditina</taxon>
        <taxon>Rhabditomorpha</taxon>
        <taxon>Rhabditoidea</taxon>
        <taxon>Rhabditidae</taxon>
        <taxon>Diploscapter</taxon>
    </lineage>
</organism>
<keyword evidence="7 9" id="KW-0539">Nucleus</keyword>
<dbReference type="GO" id="GO:0005634">
    <property type="term" value="C:nucleus"/>
    <property type="evidence" value="ECO:0007669"/>
    <property type="project" value="UniProtKB-SubCell"/>
</dbReference>
<dbReference type="GO" id="GO:0016973">
    <property type="term" value="P:poly(A)+ mRNA export from nucleus"/>
    <property type="evidence" value="ECO:0007669"/>
    <property type="project" value="TreeGrafter"/>
</dbReference>
<evidence type="ECO:0000256" key="8">
    <source>
        <dbReference type="ARBA" id="ARBA00037992"/>
    </source>
</evidence>
<feature type="compositionally biased region" description="Basic residues" evidence="10">
    <location>
        <begin position="248"/>
        <end position="262"/>
    </location>
</feature>
<dbReference type="InterPro" id="IPR051037">
    <property type="entry name" value="RNAPII_TF_IWS1"/>
</dbReference>
<feature type="compositionally biased region" description="Polar residues" evidence="10">
    <location>
        <begin position="40"/>
        <end position="49"/>
    </location>
</feature>
<dbReference type="GO" id="GO:0008380">
    <property type="term" value="P:RNA splicing"/>
    <property type="evidence" value="ECO:0007669"/>
    <property type="project" value="UniProtKB-KW"/>
</dbReference>
<sequence length="544" mass="62123">MDSDSSPNQASESPKSPSNQQSQDQDSENREDPKEVPQQIPDNEQSNVDSVDDYGETDEHQRQEENEPNSPVHVTPQKKRVMIDSDDEEETPAENPEEPASESQHQQDQDQPTSSSRILNSDDDDDDIVVQKRRTVIDDDEFVEKEEGERSKSGSPVGRSQKRRNLIGSDLSDNSDNEEEPTKRNTEDVGELMANIFGKDSDDEEEQPKKEETQQEEGQNEDDDDGEIRDRHERDESDFQWDFDTMMQKKKQERSRHRRRRKDGGIDIINDDDGTIAAMVETMRAAAKDDRTSNIERRPALRKRKMLSEVKAMLIRADLAETMMDNGMLSAVSEWLAPLPDKSLPALEIRTTILKILQSFNRLEASILKQSGIGKAVMLLYKHPRETKENKEMAAKLIREWSRPIFQLDTDFRSLTKEERLERDLEHMPAAKRRRLSVDDEGNATSVSAMKTPTTLTETPTSSSSTPLGPRDKGFINRARVPRPSTKDYVIRPKSTIEGEFKGERKSKAMSRLDRTTRDFKERTKKNKAQRAVGVSLEGRNLAI</sequence>
<feature type="compositionally biased region" description="Polar residues" evidence="10">
    <location>
        <begin position="104"/>
        <end position="119"/>
    </location>
</feature>
<dbReference type="InterPro" id="IPR035441">
    <property type="entry name" value="TFIIS/LEDGF_dom_sf"/>
</dbReference>
<keyword evidence="6" id="KW-0508">mRNA splicing</keyword>
<feature type="region of interest" description="Disordered" evidence="10">
    <location>
        <begin position="501"/>
        <end position="532"/>
    </location>
</feature>
<feature type="compositionally biased region" description="Basic and acidic residues" evidence="10">
    <location>
        <begin position="228"/>
        <end position="237"/>
    </location>
</feature>
<feature type="compositionally biased region" description="Polar residues" evidence="10">
    <location>
        <begin position="1"/>
        <end position="10"/>
    </location>
</feature>
<evidence type="ECO:0000313" key="13">
    <source>
        <dbReference type="Proteomes" id="UP000218231"/>
    </source>
</evidence>
<evidence type="ECO:0000256" key="9">
    <source>
        <dbReference type="PROSITE-ProRule" id="PRU00649"/>
    </source>
</evidence>
<feature type="compositionally biased region" description="Acidic residues" evidence="10">
    <location>
        <begin position="84"/>
        <end position="100"/>
    </location>
</feature>
<gene>
    <name evidence="12" type="ORF">WR25_07142</name>
</gene>
<evidence type="ECO:0000256" key="6">
    <source>
        <dbReference type="ARBA" id="ARBA00023187"/>
    </source>
</evidence>
<dbReference type="Gene3D" id="1.20.930.10">
    <property type="entry name" value="Conserved domain common to transcription factors TFIIS, elongin A, CRSP70"/>
    <property type="match status" value="1"/>
</dbReference>
<comment type="caution">
    <text evidence="12">The sequence shown here is derived from an EMBL/GenBank/DDBJ whole genome shotgun (WGS) entry which is preliminary data.</text>
</comment>
<feature type="region of interest" description="Disordered" evidence="10">
    <location>
        <begin position="1"/>
        <end position="267"/>
    </location>
</feature>
<keyword evidence="13" id="KW-1185">Reference proteome</keyword>
<keyword evidence="2" id="KW-0507">mRNA processing</keyword>
<dbReference type="Proteomes" id="UP000218231">
    <property type="component" value="Unassembled WGS sequence"/>
</dbReference>
<keyword evidence="3" id="KW-0509">mRNA transport</keyword>
<evidence type="ECO:0000256" key="1">
    <source>
        <dbReference type="ARBA" id="ARBA00022448"/>
    </source>
</evidence>
<protein>
    <recommendedName>
        <fullName evidence="11">TFIIS N-terminal domain-containing protein</fullName>
    </recommendedName>
</protein>
<dbReference type="STRING" id="2018661.A0A2A2JEY9"/>
<dbReference type="InterPro" id="IPR017923">
    <property type="entry name" value="TFIIS_N"/>
</dbReference>
<proteinExistence type="inferred from homology"/>
<evidence type="ECO:0000256" key="3">
    <source>
        <dbReference type="ARBA" id="ARBA00022816"/>
    </source>
</evidence>
<keyword evidence="4" id="KW-0805">Transcription regulation</keyword>
<dbReference type="GO" id="GO:0006397">
    <property type="term" value="P:mRNA processing"/>
    <property type="evidence" value="ECO:0007669"/>
    <property type="project" value="UniProtKB-KW"/>
</dbReference>
<feature type="compositionally biased region" description="Acidic residues" evidence="10">
    <location>
        <begin position="214"/>
        <end position="227"/>
    </location>
</feature>
<evidence type="ECO:0000256" key="10">
    <source>
        <dbReference type="SAM" id="MobiDB-lite"/>
    </source>
</evidence>
<feature type="domain" description="TFIIS N-terminal" evidence="11">
    <location>
        <begin position="330"/>
        <end position="408"/>
    </location>
</feature>
<feature type="compositionally biased region" description="Low complexity" evidence="10">
    <location>
        <begin position="452"/>
        <end position="469"/>
    </location>
</feature>
<dbReference type="PANTHER" id="PTHR46010">
    <property type="entry name" value="PROTEIN IWS1 HOMOLOG"/>
    <property type="match status" value="1"/>
</dbReference>
<dbReference type="OrthoDB" id="21124at2759"/>
<reference evidence="12 13" key="1">
    <citation type="journal article" date="2017" name="Curr. Biol.">
        <title>Genome architecture and evolution of a unichromosomal asexual nematode.</title>
        <authorList>
            <person name="Fradin H."/>
            <person name="Zegar C."/>
            <person name="Gutwein M."/>
            <person name="Lucas J."/>
            <person name="Kovtun M."/>
            <person name="Corcoran D."/>
            <person name="Baugh L.R."/>
            <person name="Kiontke K."/>
            <person name="Gunsalus K."/>
            <person name="Fitch D.H."/>
            <person name="Piano F."/>
        </authorList>
    </citation>
    <scope>NUCLEOTIDE SEQUENCE [LARGE SCALE GENOMIC DNA]</scope>
    <source>
        <strain evidence="12">PF1309</strain>
    </source>
</reference>
<dbReference type="PROSITE" id="PS51319">
    <property type="entry name" value="TFIIS_N"/>
    <property type="match status" value="1"/>
</dbReference>
<evidence type="ECO:0000256" key="5">
    <source>
        <dbReference type="ARBA" id="ARBA00023163"/>
    </source>
</evidence>
<evidence type="ECO:0000313" key="12">
    <source>
        <dbReference type="EMBL" id="PAV60283.1"/>
    </source>
</evidence>
<keyword evidence="5" id="KW-0804">Transcription</keyword>
<evidence type="ECO:0000256" key="7">
    <source>
        <dbReference type="ARBA" id="ARBA00023242"/>
    </source>
</evidence>
<dbReference type="EMBL" id="LIAE01010477">
    <property type="protein sequence ID" value="PAV60283.1"/>
    <property type="molecule type" value="Genomic_DNA"/>
</dbReference>
<feature type="compositionally biased region" description="Basic and acidic residues" evidence="10">
    <location>
        <begin position="501"/>
        <end position="522"/>
    </location>
</feature>
<feature type="compositionally biased region" description="Low complexity" evidence="10">
    <location>
        <begin position="11"/>
        <end position="24"/>
    </location>
</feature>
<dbReference type="PANTHER" id="PTHR46010:SF1">
    <property type="entry name" value="PROTEIN IWS1 HOMOLOG"/>
    <property type="match status" value="1"/>
</dbReference>
<evidence type="ECO:0000259" key="11">
    <source>
        <dbReference type="PROSITE" id="PS51319"/>
    </source>
</evidence>